<name>A0AAD7XAT0_9APHY</name>
<dbReference type="EMBL" id="JAPEVG010000070">
    <property type="protein sequence ID" value="KAJ8487961.1"/>
    <property type="molecule type" value="Genomic_DNA"/>
</dbReference>
<sequence length="545" mass="62099">MHQCLCIEEILFDIFAELDGHVMNPRISSPERILYRHPESLKTLAGLARTCRTFNGPALDILWREIPDLYVLVKHLLPERRLLYDEVECKLYVSPAAYPDDATWEKLVPYIERIHAIGIATPPDIQPHVLDGETVLRPLERFLRHHNPSHGSNALFPYLDHVVYHPFWLDEGYSSLLLHPGLKTLMLPMYGYSSHWGPGPAAWKAGIDVTTCFNVFQKIGPFVLPALREMHDLRTVWIKAAFLDEDTLLHLGTLPSLTTFAIENGWTSVGYPDRTKSPVKVFAPLKHLLVSIAHAQCPAFLAYITPDLLESITIHWEYLYSDPDSSGDTLQSCLQELAHIPAPRHVAVILDKFMEQQIVDYADSTVRLRGLAGSSFYLQRILQMSHIVTLEIGIDVAFQIDNKFLHHVARRLPMLDTLALVPLLKAKYSMDWSDEGDEEDDEEEDDEDAEDDEEDDDDFYYRSSPPLPTLDGLFDFAERCTRLRTLKIAVEGTFSTAWERDSTRGTNCVRTIELWASALDGKISDDVFVDFLVRAFPSMDDLRVL</sequence>
<comment type="caution">
    <text evidence="2">The sequence shown here is derived from an EMBL/GenBank/DDBJ whole genome shotgun (WGS) entry which is preliminary data.</text>
</comment>
<evidence type="ECO:0000256" key="1">
    <source>
        <dbReference type="SAM" id="MobiDB-lite"/>
    </source>
</evidence>
<evidence type="ECO:0000313" key="2">
    <source>
        <dbReference type="EMBL" id="KAJ8487961.1"/>
    </source>
</evidence>
<evidence type="ECO:0000313" key="3">
    <source>
        <dbReference type="Proteomes" id="UP001215151"/>
    </source>
</evidence>
<evidence type="ECO:0008006" key="4">
    <source>
        <dbReference type="Google" id="ProtNLM"/>
    </source>
</evidence>
<feature type="region of interest" description="Disordered" evidence="1">
    <location>
        <begin position="432"/>
        <end position="466"/>
    </location>
</feature>
<dbReference type="Proteomes" id="UP001215151">
    <property type="component" value="Unassembled WGS sequence"/>
</dbReference>
<gene>
    <name evidence="2" type="ORF">ONZ51_g3846</name>
</gene>
<feature type="compositionally biased region" description="Acidic residues" evidence="1">
    <location>
        <begin position="432"/>
        <end position="458"/>
    </location>
</feature>
<dbReference type="AlphaFoldDB" id="A0AAD7XAT0"/>
<accession>A0AAD7XAT0</accession>
<proteinExistence type="predicted"/>
<keyword evidence="3" id="KW-1185">Reference proteome</keyword>
<reference evidence="2" key="1">
    <citation type="submission" date="2022-11" db="EMBL/GenBank/DDBJ databases">
        <title>Genome Sequence of Cubamyces cubensis.</title>
        <authorList>
            <person name="Buettner E."/>
        </authorList>
    </citation>
    <scope>NUCLEOTIDE SEQUENCE</scope>
    <source>
        <strain evidence="2">MPL-01</strain>
    </source>
</reference>
<protein>
    <recommendedName>
        <fullName evidence="4">F-box domain-containing protein</fullName>
    </recommendedName>
</protein>
<organism evidence="2 3">
    <name type="scientific">Trametes cubensis</name>
    <dbReference type="NCBI Taxonomy" id="1111947"/>
    <lineage>
        <taxon>Eukaryota</taxon>
        <taxon>Fungi</taxon>
        <taxon>Dikarya</taxon>
        <taxon>Basidiomycota</taxon>
        <taxon>Agaricomycotina</taxon>
        <taxon>Agaricomycetes</taxon>
        <taxon>Polyporales</taxon>
        <taxon>Polyporaceae</taxon>
        <taxon>Trametes</taxon>
    </lineage>
</organism>